<evidence type="ECO:0000256" key="9">
    <source>
        <dbReference type="ARBA" id="ARBA00023002"/>
    </source>
</evidence>
<dbReference type="GO" id="GO:0004497">
    <property type="term" value="F:monooxygenase activity"/>
    <property type="evidence" value="ECO:0007669"/>
    <property type="project" value="UniProtKB-KW"/>
</dbReference>
<evidence type="ECO:0000256" key="10">
    <source>
        <dbReference type="ARBA" id="ARBA00023004"/>
    </source>
</evidence>
<evidence type="ECO:0000256" key="3">
    <source>
        <dbReference type="ARBA" id="ARBA00005179"/>
    </source>
</evidence>
<dbReference type="InterPro" id="IPR017972">
    <property type="entry name" value="Cyt_P450_CS"/>
</dbReference>
<dbReference type="OrthoDB" id="1055148at2759"/>
<dbReference type="InterPro" id="IPR050364">
    <property type="entry name" value="Cytochrome_P450_fung"/>
</dbReference>
<evidence type="ECO:0000313" key="15">
    <source>
        <dbReference type="EMBL" id="KDQ20833.1"/>
    </source>
</evidence>
<dbReference type="GO" id="GO:0005506">
    <property type="term" value="F:iron ion binding"/>
    <property type="evidence" value="ECO:0007669"/>
    <property type="project" value="InterPro"/>
</dbReference>
<evidence type="ECO:0000256" key="4">
    <source>
        <dbReference type="ARBA" id="ARBA00010617"/>
    </source>
</evidence>
<keyword evidence="5 13" id="KW-0349">Heme</keyword>
<evidence type="ECO:0000256" key="2">
    <source>
        <dbReference type="ARBA" id="ARBA00004370"/>
    </source>
</evidence>
<evidence type="ECO:0000256" key="14">
    <source>
        <dbReference type="RuleBase" id="RU000461"/>
    </source>
</evidence>
<evidence type="ECO:0000256" key="8">
    <source>
        <dbReference type="ARBA" id="ARBA00022989"/>
    </source>
</evidence>
<dbReference type="Gene3D" id="1.10.630.10">
    <property type="entry name" value="Cytochrome P450"/>
    <property type="match status" value="1"/>
</dbReference>
<comment type="subcellular location">
    <subcellularLocation>
        <location evidence="2">Membrane</location>
    </subcellularLocation>
</comment>
<dbReference type="PRINTS" id="PR00463">
    <property type="entry name" value="EP450I"/>
</dbReference>
<dbReference type="PANTHER" id="PTHR46300">
    <property type="entry name" value="P450, PUTATIVE (EUROFUNG)-RELATED-RELATED"/>
    <property type="match status" value="1"/>
</dbReference>
<comment type="similarity">
    <text evidence="4 14">Belongs to the cytochrome P450 family.</text>
</comment>
<keyword evidence="11 14" id="KW-0503">Monooxygenase</keyword>
<dbReference type="PANTHER" id="PTHR46300:SF2">
    <property type="entry name" value="CYTOCHROME P450 MONOOXYGENASE ALNH-RELATED"/>
    <property type="match status" value="1"/>
</dbReference>
<dbReference type="STRING" id="930990.A0A067MYP4"/>
<sequence length="522" mass="58157">MNYTFPLSSIDTEYTPANSYVSGLLISPEFRITAIILLVALASSLLTRISTATWVKMLPYCLDRMLGGASRKLKLPGPRGLPVVGVVHKLGPIPSVTYSKWAELYGPVFRAPIGEREVLIVNSYRAGAALLQLQSSAFVSRPTFHLFHQDFSSNRVYNVGASPWDDSCAKRRKAIHIAAGKLAISDYIPTITRETSGLLSNILSSSGHVIEGHDMIEHFMTRLIMSILYGVDFDYYRPSIVQEMVDVEHAIGALRVLGASQSDYVPLLRVWQRLKGWVSPMGISEQKAHAQEIRERQTALLVTLNQDLQSRMDMGDDTSSIMSNVWRNFGSKLNDSELESIARTGMGAVNNSAYSFSWLIGYMASHPDLQEKAYEGLNSVYYGAPPVPEDGEKIGYLAALLNEGNRYFTIARLSLPRETISQSEYKGVSIPIGTMTIVNAHAINLDPEHFERPTEFLPERWLNGRKGNITRHEAPKTEAGVLHFAFGAGRRGCPGQSRESMSALGVPHTPYRLMEWYCFRFK</sequence>
<evidence type="ECO:0000256" key="5">
    <source>
        <dbReference type="ARBA" id="ARBA00022617"/>
    </source>
</evidence>
<evidence type="ECO:0000256" key="13">
    <source>
        <dbReference type="PIRSR" id="PIRSR602401-1"/>
    </source>
</evidence>
<dbReference type="GO" id="GO:0016020">
    <property type="term" value="C:membrane"/>
    <property type="evidence" value="ECO:0007669"/>
    <property type="project" value="UniProtKB-SubCell"/>
</dbReference>
<protein>
    <recommendedName>
        <fullName evidence="17">Cytochrome P450</fullName>
    </recommendedName>
</protein>
<evidence type="ECO:0000256" key="7">
    <source>
        <dbReference type="ARBA" id="ARBA00022723"/>
    </source>
</evidence>
<keyword evidence="8" id="KW-1133">Transmembrane helix</keyword>
<dbReference type="InterPro" id="IPR002401">
    <property type="entry name" value="Cyt_P450_E_grp-I"/>
</dbReference>
<keyword evidence="6" id="KW-0812">Transmembrane</keyword>
<reference evidence="16" key="1">
    <citation type="journal article" date="2014" name="Proc. Natl. Acad. Sci. U.S.A.">
        <title>Extensive sampling of basidiomycete genomes demonstrates inadequacy of the white-rot/brown-rot paradigm for wood decay fungi.</title>
        <authorList>
            <person name="Riley R."/>
            <person name="Salamov A.A."/>
            <person name="Brown D.W."/>
            <person name="Nagy L.G."/>
            <person name="Floudas D."/>
            <person name="Held B.W."/>
            <person name="Levasseur A."/>
            <person name="Lombard V."/>
            <person name="Morin E."/>
            <person name="Otillar R."/>
            <person name="Lindquist E.A."/>
            <person name="Sun H."/>
            <person name="LaButti K.M."/>
            <person name="Schmutz J."/>
            <person name="Jabbour D."/>
            <person name="Luo H."/>
            <person name="Baker S.E."/>
            <person name="Pisabarro A.G."/>
            <person name="Walton J.D."/>
            <person name="Blanchette R.A."/>
            <person name="Henrissat B."/>
            <person name="Martin F."/>
            <person name="Cullen D."/>
            <person name="Hibbett D.S."/>
            <person name="Grigoriev I.V."/>
        </authorList>
    </citation>
    <scope>NUCLEOTIDE SEQUENCE [LARGE SCALE GENOMIC DNA]</scope>
    <source>
        <strain evidence="16">FD-172 SS1</strain>
    </source>
</reference>
<keyword evidence="9 14" id="KW-0560">Oxidoreductase</keyword>
<dbReference type="InterPro" id="IPR036396">
    <property type="entry name" value="Cyt_P450_sf"/>
</dbReference>
<dbReference type="GO" id="GO:0020037">
    <property type="term" value="F:heme binding"/>
    <property type="evidence" value="ECO:0007669"/>
    <property type="project" value="InterPro"/>
</dbReference>
<dbReference type="InterPro" id="IPR001128">
    <property type="entry name" value="Cyt_P450"/>
</dbReference>
<feature type="binding site" description="axial binding residue" evidence="13">
    <location>
        <position position="493"/>
    </location>
    <ligand>
        <name>heme</name>
        <dbReference type="ChEBI" id="CHEBI:30413"/>
    </ligand>
    <ligandPart>
        <name>Fe</name>
        <dbReference type="ChEBI" id="CHEBI:18248"/>
    </ligandPart>
</feature>
<keyword evidence="10 13" id="KW-0408">Iron</keyword>
<dbReference type="HOGENOM" id="CLU_001570_2_4_1"/>
<keyword evidence="12" id="KW-0472">Membrane</keyword>
<evidence type="ECO:0008006" key="17">
    <source>
        <dbReference type="Google" id="ProtNLM"/>
    </source>
</evidence>
<evidence type="ECO:0000256" key="12">
    <source>
        <dbReference type="ARBA" id="ARBA00023136"/>
    </source>
</evidence>
<evidence type="ECO:0000256" key="11">
    <source>
        <dbReference type="ARBA" id="ARBA00023033"/>
    </source>
</evidence>
<dbReference type="AlphaFoldDB" id="A0A067MYP4"/>
<comment type="cofactor">
    <cofactor evidence="1 13">
        <name>heme</name>
        <dbReference type="ChEBI" id="CHEBI:30413"/>
    </cofactor>
</comment>
<evidence type="ECO:0000313" key="16">
    <source>
        <dbReference type="Proteomes" id="UP000027195"/>
    </source>
</evidence>
<gene>
    <name evidence="15" type="ORF">BOTBODRAFT_151768</name>
</gene>
<keyword evidence="7 13" id="KW-0479">Metal-binding</keyword>
<accession>A0A067MYP4</accession>
<dbReference type="InParanoid" id="A0A067MYP4"/>
<dbReference type="Proteomes" id="UP000027195">
    <property type="component" value="Unassembled WGS sequence"/>
</dbReference>
<organism evidence="15 16">
    <name type="scientific">Botryobasidium botryosum (strain FD-172 SS1)</name>
    <dbReference type="NCBI Taxonomy" id="930990"/>
    <lineage>
        <taxon>Eukaryota</taxon>
        <taxon>Fungi</taxon>
        <taxon>Dikarya</taxon>
        <taxon>Basidiomycota</taxon>
        <taxon>Agaricomycotina</taxon>
        <taxon>Agaricomycetes</taxon>
        <taxon>Cantharellales</taxon>
        <taxon>Botryobasidiaceae</taxon>
        <taxon>Botryobasidium</taxon>
    </lineage>
</organism>
<name>A0A067MYP4_BOTB1</name>
<keyword evidence="16" id="KW-1185">Reference proteome</keyword>
<dbReference type="GO" id="GO:0016705">
    <property type="term" value="F:oxidoreductase activity, acting on paired donors, with incorporation or reduction of molecular oxygen"/>
    <property type="evidence" value="ECO:0007669"/>
    <property type="project" value="InterPro"/>
</dbReference>
<dbReference type="SUPFAM" id="SSF48264">
    <property type="entry name" value="Cytochrome P450"/>
    <property type="match status" value="1"/>
</dbReference>
<comment type="pathway">
    <text evidence="3">Secondary metabolite biosynthesis.</text>
</comment>
<dbReference type="PROSITE" id="PS00086">
    <property type="entry name" value="CYTOCHROME_P450"/>
    <property type="match status" value="1"/>
</dbReference>
<evidence type="ECO:0000256" key="6">
    <source>
        <dbReference type="ARBA" id="ARBA00022692"/>
    </source>
</evidence>
<dbReference type="EMBL" id="KL198017">
    <property type="protein sequence ID" value="KDQ20833.1"/>
    <property type="molecule type" value="Genomic_DNA"/>
</dbReference>
<proteinExistence type="inferred from homology"/>
<evidence type="ECO:0000256" key="1">
    <source>
        <dbReference type="ARBA" id="ARBA00001971"/>
    </source>
</evidence>
<dbReference type="Pfam" id="PF00067">
    <property type="entry name" value="p450"/>
    <property type="match status" value="1"/>
</dbReference>